<dbReference type="PANTHER" id="PTHR22801:SF63">
    <property type="entry name" value="C-TYPE LECTIN DOMAIN-CONTAINING PROTEIN"/>
    <property type="match status" value="1"/>
</dbReference>
<dbReference type="Gene3D" id="3.10.100.10">
    <property type="entry name" value="Mannose-Binding Protein A, subunit A"/>
    <property type="match status" value="1"/>
</dbReference>
<dbReference type="CDD" id="cd00037">
    <property type="entry name" value="CLECT"/>
    <property type="match status" value="1"/>
</dbReference>
<dbReference type="Pfam" id="PF00059">
    <property type="entry name" value="Lectin_C"/>
    <property type="match status" value="1"/>
</dbReference>
<dbReference type="PANTHER" id="PTHR22801">
    <property type="entry name" value="LITHOSTATHINE"/>
    <property type="match status" value="1"/>
</dbReference>
<evidence type="ECO:0000259" key="2">
    <source>
        <dbReference type="PROSITE" id="PS50041"/>
    </source>
</evidence>
<sequence length="242" mass="27895">MRGGCVSWWQRAFWPVMTLKVLMVILALMLDGAKAVPGRFFTSPTLINKWLPNAFNQISVITQQDCEKFCLKTSQCNAYAVSLFERKCRISNTKDAGSPVQNNGYSVFVKMKTEDEGYYIYETMYIKLGLTRMNAYDAAKSCAEEKGLLVAVRNEEIEEILYKIMIDHKVWYALIGVTDEGDEGNWKYSDGGPVSYDNWDWNGMWPRPDLNCAIVINTHEGVVWKHLSCYEKNYFFCQIPMF</sequence>
<name>A0AAN8WDX2_HALRR</name>
<keyword evidence="4" id="KW-1185">Reference proteome</keyword>
<dbReference type="AlphaFoldDB" id="A0AAN8WDX2"/>
<dbReference type="InterPro" id="IPR001304">
    <property type="entry name" value="C-type_lectin-like"/>
</dbReference>
<evidence type="ECO:0000313" key="3">
    <source>
        <dbReference type="EMBL" id="KAK7058719.1"/>
    </source>
</evidence>
<evidence type="ECO:0000313" key="4">
    <source>
        <dbReference type="Proteomes" id="UP001381693"/>
    </source>
</evidence>
<proteinExistence type="predicted"/>
<evidence type="ECO:0000256" key="1">
    <source>
        <dbReference type="SAM" id="Phobius"/>
    </source>
</evidence>
<reference evidence="3 4" key="1">
    <citation type="submission" date="2023-11" db="EMBL/GenBank/DDBJ databases">
        <title>Halocaridina rubra genome assembly.</title>
        <authorList>
            <person name="Smith C."/>
        </authorList>
    </citation>
    <scope>NUCLEOTIDE SEQUENCE [LARGE SCALE GENOMIC DNA]</scope>
    <source>
        <strain evidence="3">EP-1</strain>
        <tissue evidence="3">Whole</tissue>
    </source>
</reference>
<accession>A0AAN8WDX2</accession>
<dbReference type="SMART" id="SM00473">
    <property type="entry name" value="PAN_AP"/>
    <property type="match status" value="1"/>
</dbReference>
<dbReference type="Proteomes" id="UP001381693">
    <property type="component" value="Unassembled WGS sequence"/>
</dbReference>
<comment type="caution">
    <text evidence="3">The sequence shown here is derived from an EMBL/GenBank/DDBJ whole genome shotgun (WGS) entry which is preliminary data.</text>
</comment>
<dbReference type="Pfam" id="PF08276">
    <property type="entry name" value="PAN_2"/>
    <property type="match status" value="1"/>
</dbReference>
<dbReference type="EMBL" id="JAXCGZ010021131">
    <property type="protein sequence ID" value="KAK7058719.1"/>
    <property type="molecule type" value="Genomic_DNA"/>
</dbReference>
<feature type="transmembrane region" description="Helical" evidence="1">
    <location>
        <begin position="12"/>
        <end position="30"/>
    </location>
</feature>
<keyword evidence="1" id="KW-0472">Membrane</keyword>
<keyword evidence="1" id="KW-1133">Transmembrane helix</keyword>
<protein>
    <recommendedName>
        <fullName evidence="2">C-type lectin domain-containing protein</fullName>
    </recommendedName>
</protein>
<dbReference type="InterPro" id="IPR016186">
    <property type="entry name" value="C-type_lectin-like/link_sf"/>
</dbReference>
<dbReference type="SMART" id="SM00034">
    <property type="entry name" value="CLECT"/>
    <property type="match status" value="1"/>
</dbReference>
<dbReference type="InterPro" id="IPR050801">
    <property type="entry name" value="Ca-Dep_Lectins_ImmuneDev"/>
</dbReference>
<dbReference type="PROSITE" id="PS50041">
    <property type="entry name" value="C_TYPE_LECTIN_2"/>
    <property type="match status" value="1"/>
</dbReference>
<dbReference type="InterPro" id="IPR003609">
    <property type="entry name" value="Pan_app"/>
</dbReference>
<organism evidence="3 4">
    <name type="scientific">Halocaridina rubra</name>
    <name type="common">Hawaiian red shrimp</name>
    <dbReference type="NCBI Taxonomy" id="373956"/>
    <lineage>
        <taxon>Eukaryota</taxon>
        <taxon>Metazoa</taxon>
        <taxon>Ecdysozoa</taxon>
        <taxon>Arthropoda</taxon>
        <taxon>Crustacea</taxon>
        <taxon>Multicrustacea</taxon>
        <taxon>Malacostraca</taxon>
        <taxon>Eumalacostraca</taxon>
        <taxon>Eucarida</taxon>
        <taxon>Decapoda</taxon>
        <taxon>Pleocyemata</taxon>
        <taxon>Caridea</taxon>
        <taxon>Atyoidea</taxon>
        <taxon>Atyidae</taxon>
        <taxon>Halocaridina</taxon>
    </lineage>
</organism>
<dbReference type="SUPFAM" id="SSF56436">
    <property type="entry name" value="C-type lectin-like"/>
    <property type="match status" value="1"/>
</dbReference>
<dbReference type="InterPro" id="IPR016187">
    <property type="entry name" value="CTDL_fold"/>
</dbReference>
<gene>
    <name evidence="3" type="ORF">SK128_008182</name>
</gene>
<keyword evidence="1" id="KW-0812">Transmembrane</keyword>
<feature type="domain" description="C-type lectin" evidence="2">
    <location>
        <begin position="121"/>
        <end position="238"/>
    </location>
</feature>